<dbReference type="RefSeq" id="WP_184083591.1">
    <property type="nucleotide sequence ID" value="NZ_JACIJF010000001.1"/>
</dbReference>
<reference evidence="1 2" key="1">
    <citation type="submission" date="2020-08" db="EMBL/GenBank/DDBJ databases">
        <title>Genomic Encyclopedia of Type Strains, Phase IV (KMG-IV): sequencing the most valuable type-strain genomes for metagenomic binning, comparative biology and taxonomic classification.</title>
        <authorList>
            <person name="Goeker M."/>
        </authorList>
    </citation>
    <scope>NUCLEOTIDE SEQUENCE [LARGE SCALE GENOMIC DNA]</scope>
    <source>
        <strain evidence="1 2">DSM 26736</strain>
    </source>
</reference>
<gene>
    <name evidence="1" type="ORF">FHT02_000344</name>
</gene>
<accession>A0A840YEC7</accession>
<organism evidence="1 2">
    <name type="scientific">Sphingomonas xinjiangensis</name>
    <dbReference type="NCBI Taxonomy" id="643568"/>
    <lineage>
        <taxon>Bacteria</taxon>
        <taxon>Pseudomonadati</taxon>
        <taxon>Pseudomonadota</taxon>
        <taxon>Alphaproteobacteria</taxon>
        <taxon>Sphingomonadales</taxon>
        <taxon>Sphingomonadaceae</taxon>
        <taxon>Sphingomonas</taxon>
    </lineage>
</organism>
<dbReference type="EMBL" id="JACIJF010000001">
    <property type="protein sequence ID" value="MBB5709138.1"/>
    <property type="molecule type" value="Genomic_DNA"/>
</dbReference>
<comment type="caution">
    <text evidence="1">The sequence shown here is derived from an EMBL/GenBank/DDBJ whole genome shotgun (WGS) entry which is preliminary data.</text>
</comment>
<name>A0A840YEC7_9SPHN</name>
<dbReference type="Proteomes" id="UP000527143">
    <property type="component" value="Unassembled WGS sequence"/>
</dbReference>
<dbReference type="AlphaFoldDB" id="A0A840YEC7"/>
<keyword evidence="2" id="KW-1185">Reference proteome</keyword>
<protein>
    <submittedName>
        <fullName evidence="1">Uncharacterized protein</fullName>
    </submittedName>
</protein>
<evidence type="ECO:0000313" key="1">
    <source>
        <dbReference type="EMBL" id="MBB5709138.1"/>
    </source>
</evidence>
<proteinExistence type="predicted"/>
<evidence type="ECO:0000313" key="2">
    <source>
        <dbReference type="Proteomes" id="UP000527143"/>
    </source>
</evidence>
<sequence length="166" mass="16685">MKALLALVLVLTGCSDGGGAGNAVGASADLESAAIARGLVRDPDAMRLAGLYARDTDRVCVRPRSGNTARIGVFVDYGDGITCSAAGSVRQEGETLHLSLGPGGGCAFEARFDGAAIRFPGTVPAECASLCAKRASLSGLEVSLLSESDAEAAALRDAGGRRLCGV</sequence>